<proteinExistence type="predicted"/>
<evidence type="ECO:0000313" key="1">
    <source>
        <dbReference type="EMBL" id="MDV0444759.1"/>
    </source>
</evidence>
<dbReference type="Proteomes" id="UP001272052">
    <property type="component" value="Unassembled WGS sequence"/>
</dbReference>
<keyword evidence="2" id="KW-1185">Reference proteome</keyword>
<reference evidence="1 2" key="1">
    <citation type="submission" date="2023-06" db="EMBL/GenBank/DDBJ databases">
        <title>Genome sequence of Methanimicrococcus sp. At1.</title>
        <authorList>
            <person name="Protasov E."/>
            <person name="Platt K."/>
            <person name="Poehlein A."/>
            <person name="Daniel R."/>
            <person name="Brune A."/>
        </authorList>
    </citation>
    <scope>NUCLEOTIDE SEQUENCE [LARGE SCALE GENOMIC DNA]</scope>
    <source>
        <strain evidence="1 2">At1</strain>
    </source>
</reference>
<organism evidence="1 2">
    <name type="scientific">Methanimicrococcus hacksteinii</name>
    <dbReference type="NCBI Taxonomy" id="3028293"/>
    <lineage>
        <taxon>Archaea</taxon>
        <taxon>Methanobacteriati</taxon>
        <taxon>Methanobacteriota</taxon>
        <taxon>Stenosarchaea group</taxon>
        <taxon>Methanomicrobia</taxon>
        <taxon>Methanosarcinales</taxon>
        <taxon>Methanosarcinaceae</taxon>
        <taxon>Methanimicrococcus</taxon>
    </lineage>
</organism>
<accession>A0ABU3VN61</accession>
<protein>
    <submittedName>
        <fullName evidence="1">Uncharacterized protein</fullName>
    </submittedName>
</protein>
<name>A0ABU3VN61_9EURY</name>
<dbReference type="EMBL" id="JAWDKC010000008">
    <property type="protein sequence ID" value="MDV0444759.1"/>
    <property type="molecule type" value="Genomic_DNA"/>
</dbReference>
<gene>
    <name evidence="1" type="ORF">MmiAt1_02960</name>
</gene>
<comment type="caution">
    <text evidence="1">The sequence shown here is derived from an EMBL/GenBank/DDBJ whole genome shotgun (WGS) entry which is preliminary data.</text>
</comment>
<sequence length="97" mass="11712">MVLKKFNCMNTFDKTNIGIYPNVIAEKRELLQEYTTFRIPYTDRKDLSSAEKVCIGNYQDVHFWNKQKKDWNFNLPKNWEIKPWCYAINSCCRDTTF</sequence>
<evidence type="ECO:0000313" key="2">
    <source>
        <dbReference type="Proteomes" id="UP001272052"/>
    </source>
</evidence>